<dbReference type="OrthoDB" id="2854648at2"/>
<proteinExistence type="predicted"/>
<dbReference type="PANTHER" id="PTHR30146:SF153">
    <property type="entry name" value="LACTOSE OPERON REPRESSOR"/>
    <property type="match status" value="1"/>
</dbReference>
<keyword evidence="3" id="KW-0804">Transcription</keyword>
<comment type="caution">
    <text evidence="5">The sequence shown here is derived from an EMBL/GenBank/DDBJ whole genome shotgun (WGS) entry which is preliminary data.</text>
</comment>
<organism evidence="5 6">
    <name type="scientific">Quadrisphaera setariae</name>
    <dbReference type="NCBI Taxonomy" id="2593304"/>
    <lineage>
        <taxon>Bacteria</taxon>
        <taxon>Bacillati</taxon>
        <taxon>Actinomycetota</taxon>
        <taxon>Actinomycetes</taxon>
        <taxon>Kineosporiales</taxon>
        <taxon>Kineosporiaceae</taxon>
        <taxon>Quadrisphaera</taxon>
    </lineage>
</organism>
<evidence type="ECO:0000256" key="2">
    <source>
        <dbReference type="ARBA" id="ARBA00023125"/>
    </source>
</evidence>
<dbReference type="Pfam" id="PF00356">
    <property type="entry name" value="LacI"/>
    <property type="match status" value="1"/>
</dbReference>
<protein>
    <submittedName>
        <fullName evidence="5">LacI family transcriptional regulator</fullName>
    </submittedName>
</protein>
<gene>
    <name evidence="5" type="ORF">FMM08_22560</name>
</gene>
<dbReference type="PANTHER" id="PTHR30146">
    <property type="entry name" value="LACI-RELATED TRANSCRIPTIONAL REPRESSOR"/>
    <property type="match status" value="1"/>
</dbReference>
<keyword evidence="6" id="KW-1185">Reference proteome</keyword>
<accession>A0A5C8Z2Z8</accession>
<dbReference type="SUPFAM" id="SSF53822">
    <property type="entry name" value="Periplasmic binding protein-like I"/>
    <property type="match status" value="1"/>
</dbReference>
<keyword evidence="2" id="KW-0238">DNA-binding</keyword>
<dbReference type="Proteomes" id="UP000321234">
    <property type="component" value="Unassembled WGS sequence"/>
</dbReference>
<dbReference type="InterPro" id="IPR028082">
    <property type="entry name" value="Peripla_BP_I"/>
</dbReference>
<name>A0A5C8Z2Z8_9ACTN</name>
<dbReference type="PROSITE" id="PS50932">
    <property type="entry name" value="HTH_LACI_2"/>
    <property type="match status" value="1"/>
</dbReference>
<dbReference type="Gene3D" id="3.40.50.2300">
    <property type="match status" value="2"/>
</dbReference>
<dbReference type="GO" id="GO:0000976">
    <property type="term" value="F:transcription cis-regulatory region binding"/>
    <property type="evidence" value="ECO:0007669"/>
    <property type="project" value="TreeGrafter"/>
</dbReference>
<dbReference type="GO" id="GO:0003700">
    <property type="term" value="F:DNA-binding transcription factor activity"/>
    <property type="evidence" value="ECO:0007669"/>
    <property type="project" value="TreeGrafter"/>
</dbReference>
<dbReference type="Gene3D" id="1.10.260.40">
    <property type="entry name" value="lambda repressor-like DNA-binding domains"/>
    <property type="match status" value="1"/>
</dbReference>
<evidence type="ECO:0000313" key="6">
    <source>
        <dbReference type="Proteomes" id="UP000321234"/>
    </source>
</evidence>
<dbReference type="SMART" id="SM00354">
    <property type="entry name" value="HTH_LACI"/>
    <property type="match status" value="1"/>
</dbReference>
<dbReference type="InterPro" id="IPR000843">
    <property type="entry name" value="HTH_LacI"/>
</dbReference>
<evidence type="ECO:0000313" key="5">
    <source>
        <dbReference type="EMBL" id="TXR51290.1"/>
    </source>
</evidence>
<keyword evidence="1" id="KW-0805">Transcription regulation</keyword>
<dbReference type="AlphaFoldDB" id="A0A5C8Z2Z8"/>
<dbReference type="RefSeq" id="WP_147928612.1">
    <property type="nucleotide sequence ID" value="NZ_VKAC01000024.1"/>
</dbReference>
<feature type="domain" description="HTH lacI-type" evidence="4">
    <location>
        <begin position="9"/>
        <end position="63"/>
    </location>
</feature>
<dbReference type="EMBL" id="VKAC01000024">
    <property type="protein sequence ID" value="TXR51290.1"/>
    <property type="molecule type" value="Genomic_DNA"/>
</dbReference>
<evidence type="ECO:0000256" key="3">
    <source>
        <dbReference type="ARBA" id="ARBA00023163"/>
    </source>
</evidence>
<sequence length="341" mass="35845">MTVTPRRPVTMADVGAAAGVTSRTVSNVLSGNKPVTPSTRDAVMAAVRELGYQMNVTARGLRTGRTGLLTVAVPALRIDYFAELALAVVDEAERQGWAVTIQQTQSDRARELAILGGHDRLLSDGLIFQPHALGPEDRDLLVSDQPVVLLADHPLQADADQLVLDNVGIGHAAASHLLERGRRRIAMIGPNHDPGPSLAGAYRLRGYLQAVEEAGLAAAPELVVEAQRWTWEGGAAAAEELLASGASFDGLLCGNDSLALGAMHVLRSHGLDVPGDVAVVGVDDIKDAARSLPALSTVALETSTTASTAVGLLLAQIRRDPSYRGPQTQTIAHRVVERASS</sequence>
<evidence type="ECO:0000259" key="4">
    <source>
        <dbReference type="PROSITE" id="PS50932"/>
    </source>
</evidence>
<reference evidence="5 6" key="1">
    <citation type="submission" date="2019-07" db="EMBL/GenBank/DDBJ databases">
        <title>Quadrisphaera sp. strain DD2A genome sequencing and assembly.</title>
        <authorList>
            <person name="Kim I."/>
        </authorList>
    </citation>
    <scope>NUCLEOTIDE SEQUENCE [LARGE SCALE GENOMIC DNA]</scope>
    <source>
        <strain evidence="5 6">DD2A</strain>
    </source>
</reference>
<dbReference type="CDD" id="cd01392">
    <property type="entry name" value="HTH_LacI"/>
    <property type="match status" value="1"/>
</dbReference>
<evidence type="ECO:0000256" key="1">
    <source>
        <dbReference type="ARBA" id="ARBA00023015"/>
    </source>
</evidence>
<dbReference type="InterPro" id="IPR010982">
    <property type="entry name" value="Lambda_DNA-bd_dom_sf"/>
</dbReference>
<dbReference type="CDD" id="cd06267">
    <property type="entry name" value="PBP1_LacI_sugar_binding-like"/>
    <property type="match status" value="1"/>
</dbReference>
<dbReference type="InterPro" id="IPR046335">
    <property type="entry name" value="LacI/GalR-like_sensor"/>
</dbReference>
<dbReference type="SUPFAM" id="SSF47413">
    <property type="entry name" value="lambda repressor-like DNA-binding domains"/>
    <property type="match status" value="1"/>
</dbReference>
<dbReference type="Pfam" id="PF13377">
    <property type="entry name" value="Peripla_BP_3"/>
    <property type="match status" value="1"/>
</dbReference>